<keyword evidence="2" id="KW-1185">Reference proteome</keyword>
<gene>
    <name evidence="1" type="ORF">MJO28_010806</name>
</gene>
<organism evidence="1 2">
    <name type="scientific">Puccinia striiformis f. sp. tritici</name>
    <dbReference type="NCBI Taxonomy" id="168172"/>
    <lineage>
        <taxon>Eukaryota</taxon>
        <taxon>Fungi</taxon>
        <taxon>Dikarya</taxon>
        <taxon>Basidiomycota</taxon>
        <taxon>Pucciniomycotina</taxon>
        <taxon>Pucciniomycetes</taxon>
        <taxon>Pucciniales</taxon>
        <taxon>Pucciniaceae</taxon>
        <taxon>Puccinia</taxon>
    </lineage>
</organism>
<evidence type="ECO:0000313" key="1">
    <source>
        <dbReference type="EMBL" id="KAI7945111.1"/>
    </source>
</evidence>
<comment type="caution">
    <text evidence="1">The sequence shown here is derived from an EMBL/GenBank/DDBJ whole genome shotgun (WGS) entry which is preliminary data.</text>
</comment>
<reference evidence="2" key="2">
    <citation type="journal article" date="2018" name="Mol. Plant Microbe Interact.">
        <title>Genome sequence resources for the wheat stripe rust pathogen (Puccinia striiformis f. sp. tritici) and the barley stripe rust pathogen (Puccinia striiformis f. sp. hordei).</title>
        <authorList>
            <person name="Xia C."/>
            <person name="Wang M."/>
            <person name="Yin C."/>
            <person name="Cornejo O.E."/>
            <person name="Hulbert S.H."/>
            <person name="Chen X."/>
        </authorList>
    </citation>
    <scope>NUCLEOTIDE SEQUENCE [LARGE SCALE GENOMIC DNA]</scope>
    <source>
        <strain evidence="2">93-210</strain>
    </source>
</reference>
<protein>
    <submittedName>
        <fullName evidence="1">Uncharacterized protein</fullName>
    </submittedName>
</protein>
<reference evidence="1 2" key="3">
    <citation type="journal article" date="2022" name="Microbiol. Spectr.">
        <title>Folding features and dynamics of 3D genome architecture in plant fungal pathogens.</title>
        <authorList>
            <person name="Xia C."/>
        </authorList>
    </citation>
    <scope>NUCLEOTIDE SEQUENCE [LARGE SCALE GENOMIC DNA]</scope>
    <source>
        <strain evidence="1 2">93-210</strain>
    </source>
</reference>
<sequence>MRRRPSTSSSGATVCIMSTLASSECVQRHTSLHWQAQCLSQAAPKAVQRDRSSGKGLSFWPDSQARLLIDVVGFSEQLSNFGLIVAVEGWPGGMAGWLVSRLVILAGAGTLQSACKTSPTLVDEEYKPPARPTDADYDTLLGISYFDLNKESKRSKGMSKLASKKSESTTPLISADNSSGSSSPREPERSFVLVGVIGLPRIDLSDWYIVEDTL</sequence>
<dbReference type="EMBL" id="CM045874">
    <property type="protein sequence ID" value="KAI7945111.1"/>
    <property type="molecule type" value="Genomic_DNA"/>
</dbReference>
<evidence type="ECO:0000313" key="2">
    <source>
        <dbReference type="Proteomes" id="UP001060170"/>
    </source>
</evidence>
<proteinExistence type="predicted"/>
<accession>A0ACC0E6Z2</accession>
<reference evidence="2" key="1">
    <citation type="journal article" date="2018" name="BMC Genomics">
        <title>Genomic insights into host adaptation between the wheat stripe rust pathogen (Puccinia striiformis f. sp. tritici) and the barley stripe rust pathogen (Puccinia striiformis f. sp. hordei).</title>
        <authorList>
            <person name="Xia C."/>
            <person name="Wang M."/>
            <person name="Yin C."/>
            <person name="Cornejo O.E."/>
            <person name="Hulbert S.H."/>
            <person name="Chen X."/>
        </authorList>
    </citation>
    <scope>NUCLEOTIDE SEQUENCE [LARGE SCALE GENOMIC DNA]</scope>
    <source>
        <strain evidence="2">93-210</strain>
    </source>
</reference>
<dbReference type="Proteomes" id="UP001060170">
    <property type="component" value="Chromosome 10"/>
</dbReference>
<name>A0ACC0E6Z2_9BASI</name>